<accession>A0A9D4KDA7</accession>
<dbReference type="AlphaFoldDB" id="A0A9D4KDA7"/>
<protein>
    <submittedName>
        <fullName evidence="1">Uncharacterized protein</fullName>
    </submittedName>
</protein>
<sequence>MRANLASYGCSCSSAGLNTCPVSYKNSAFSGPTLRLGLGSGSVRLNGKYLNRDLSPGPMEYRVSAQTWPPNRDPLRRVRMLRLGSKSLTGKVLRLGLKPKDPSVKKGGIRPGFATGNPSLMLLVFTLRFKP</sequence>
<keyword evidence="2" id="KW-1185">Reference proteome</keyword>
<evidence type="ECO:0000313" key="1">
    <source>
        <dbReference type="EMBL" id="KAH3837430.1"/>
    </source>
</evidence>
<reference evidence="1" key="2">
    <citation type="submission" date="2020-11" db="EMBL/GenBank/DDBJ databases">
        <authorList>
            <person name="McCartney M.A."/>
            <person name="Auch B."/>
            <person name="Kono T."/>
            <person name="Mallez S."/>
            <person name="Becker A."/>
            <person name="Gohl D.M."/>
            <person name="Silverstein K.A.T."/>
            <person name="Koren S."/>
            <person name="Bechman K.B."/>
            <person name="Herman A."/>
            <person name="Abrahante J.E."/>
            <person name="Garbe J."/>
        </authorList>
    </citation>
    <scope>NUCLEOTIDE SEQUENCE</scope>
    <source>
        <strain evidence="1">Duluth1</strain>
        <tissue evidence="1">Whole animal</tissue>
    </source>
</reference>
<organism evidence="1 2">
    <name type="scientific">Dreissena polymorpha</name>
    <name type="common">Zebra mussel</name>
    <name type="synonym">Mytilus polymorpha</name>
    <dbReference type="NCBI Taxonomy" id="45954"/>
    <lineage>
        <taxon>Eukaryota</taxon>
        <taxon>Metazoa</taxon>
        <taxon>Spiralia</taxon>
        <taxon>Lophotrochozoa</taxon>
        <taxon>Mollusca</taxon>
        <taxon>Bivalvia</taxon>
        <taxon>Autobranchia</taxon>
        <taxon>Heteroconchia</taxon>
        <taxon>Euheterodonta</taxon>
        <taxon>Imparidentia</taxon>
        <taxon>Neoheterodontei</taxon>
        <taxon>Myida</taxon>
        <taxon>Dreissenoidea</taxon>
        <taxon>Dreissenidae</taxon>
        <taxon>Dreissena</taxon>
    </lineage>
</organism>
<evidence type="ECO:0000313" key="2">
    <source>
        <dbReference type="Proteomes" id="UP000828390"/>
    </source>
</evidence>
<gene>
    <name evidence="1" type="ORF">DPMN_110819</name>
</gene>
<dbReference type="Proteomes" id="UP000828390">
    <property type="component" value="Unassembled WGS sequence"/>
</dbReference>
<name>A0A9D4KDA7_DREPO</name>
<proteinExistence type="predicted"/>
<comment type="caution">
    <text evidence="1">The sequence shown here is derived from an EMBL/GenBank/DDBJ whole genome shotgun (WGS) entry which is preliminary data.</text>
</comment>
<reference evidence="1" key="1">
    <citation type="journal article" date="2019" name="bioRxiv">
        <title>The Genome of the Zebra Mussel, Dreissena polymorpha: A Resource for Invasive Species Research.</title>
        <authorList>
            <person name="McCartney M.A."/>
            <person name="Auch B."/>
            <person name="Kono T."/>
            <person name="Mallez S."/>
            <person name="Zhang Y."/>
            <person name="Obille A."/>
            <person name="Becker A."/>
            <person name="Abrahante J.E."/>
            <person name="Garbe J."/>
            <person name="Badalamenti J.P."/>
            <person name="Herman A."/>
            <person name="Mangelson H."/>
            <person name="Liachko I."/>
            <person name="Sullivan S."/>
            <person name="Sone E.D."/>
            <person name="Koren S."/>
            <person name="Silverstein K.A.T."/>
            <person name="Beckman K.B."/>
            <person name="Gohl D.M."/>
        </authorList>
    </citation>
    <scope>NUCLEOTIDE SEQUENCE</scope>
    <source>
        <strain evidence="1">Duluth1</strain>
        <tissue evidence="1">Whole animal</tissue>
    </source>
</reference>
<dbReference type="EMBL" id="JAIWYP010000004">
    <property type="protein sequence ID" value="KAH3837430.1"/>
    <property type="molecule type" value="Genomic_DNA"/>
</dbReference>